<evidence type="ECO:0000313" key="2">
    <source>
        <dbReference type="EMBL" id="SPE18768.1"/>
    </source>
</evidence>
<proteinExistence type="predicted"/>
<organism evidence="2 3">
    <name type="scientific">Candidatus Sulfuritelmatomonas gaucii</name>
    <dbReference type="NCBI Taxonomy" id="2043161"/>
    <lineage>
        <taxon>Bacteria</taxon>
        <taxon>Pseudomonadati</taxon>
        <taxon>Acidobacteriota</taxon>
        <taxon>Terriglobia</taxon>
        <taxon>Terriglobales</taxon>
        <taxon>Acidobacteriaceae</taxon>
        <taxon>Candidatus Sulfuritelmatomonas</taxon>
    </lineage>
</organism>
<dbReference type="EMBL" id="OKRB01000072">
    <property type="protein sequence ID" value="SPE18768.1"/>
    <property type="molecule type" value="Genomic_DNA"/>
</dbReference>
<sequence length="361" mass="40986">MDRRRFALTMGMSAAMSSMPLKVFGQMENLAQLTPGRTKAENALWTENPLSVQFVSSRRIVVADIKGPGEITMMHFAYAQSQVGNNGKPLSRDLLLRIYWDDESDPSVDCPFVDFFCNPDDTSKIVNTAFVNVDRGFNAYFPMFFRKLARVELVYDGPVSPGPDLERMMPCYSYVCHRTLEHFPKDTGYFHASWRQQSLLLGLEDYVALEATGKGKFVGWNITVRPLESNDCPVDENEKFYIDGETNPSVEFQGLEDSFGFSWGFPKSDNFFPLTGYFKFLNGSAAYRFFTEDAISFEQSLRVVIGFGVKEDWFRKKFSAPGTNTQFSSTVYWYQTEPHAKLPSMPPVNEREPTPGRGPAL</sequence>
<name>A0A2N9L620_9BACT</name>
<dbReference type="AlphaFoldDB" id="A0A2N9L620"/>
<dbReference type="InterPro" id="IPR021345">
    <property type="entry name" value="DUF2961"/>
</dbReference>
<reference evidence="3" key="1">
    <citation type="submission" date="2018-02" db="EMBL/GenBank/DDBJ databases">
        <authorList>
            <person name="Hausmann B."/>
        </authorList>
    </citation>
    <scope>NUCLEOTIDE SEQUENCE [LARGE SCALE GENOMIC DNA]</scope>
    <source>
        <strain evidence="3">Peat soil MAG SbA5</strain>
    </source>
</reference>
<dbReference type="Proteomes" id="UP000239735">
    <property type="component" value="Unassembled WGS sequence"/>
</dbReference>
<evidence type="ECO:0008006" key="4">
    <source>
        <dbReference type="Google" id="ProtNLM"/>
    </source>
</evidence>
<protein>
    <recommendedName>
        <fullName evidence="4">DUF2961 domain-containing protein</fullName>
    </recommendedName>
</protein>
<feature type="region of interest" description="Disordered" evidence="1">
    <location>
        <begin position="342"/>
        <end position="361"/>
    </location>
</feature>
<dbReference type="Pfam" id="PF11175">
    <property type="entry name" value="DUF2961"/>
    <property type="match status" value="1"/>
</dbReference>
<accession>A0A2N9L620</accession>
<dbReference type="Gene3D" id="2.60.120.1390">
    <property type="match status" value="1"/>
</dbReference>
<gene>
    <name evidence="2" type="ORF">SBA5_170022</name>
</gene>
<evidence type="ECO:0000313" key="3">
    <source>
        <dbReference type="Proteomes" id="UP000239735"/>
    </source>
</evidence>
<evidence type="ECO:0000256" key="1">
    <source>
        <dbReference type="SAM" id="MobiDB-lite"/>
    </source>
</evidence>